<dbReference type="SUPFAM" id="SSF54292">
    <property type="entry name" value="2Fe-2S ferredoxin-like"/>
    <property type="match status" value="1"/>
</dbReference>
<keyword evidence="2" id="KW-0479">Metal-binding</keyword>
<comment type="caution">
    <text evidence="7">The sequence shown here is derived from an EMBL/GenBank/DDBJ whole genome shotgun (WGS) entry which is preliminary data.</text>
</comment>
<sequence>MSIPFQLNGRPVSFDGPEDAPLLWVVREHFGLTGSKFGCGIGMCGACTMHVDGAPIRTCVLAVGNVRGRAIRTIEGVAADADNAVRKAWNDLDVPQCGYCQSGMIMTATALLAETPAPTDQDIDRWMTNLCRCATYVRIRQAIHAAAAARQHKS</sequence>
<dbReference type="Pfam" id="PF00111">
    <property type="entry name" value="Fer2"/>
    <property type="match status" value="1"/>
</dbReference>
<accession>A0A7W4KAH5</accession>
<dbReference type="PANTHER" id="PTHR44379:SF2">
    <property type="entry name" value="BLR6218 PROTEIN"/>
    <property type="match status" value="1"/>
</dbReference>
<evidence type="ECO:0000256" key="2">
    <source>
        <dbReference type="ARBA" id="ARBA00022723"/>
    </source>
</evidence>
<dbReference type="PROSITE" id="PS00197">
    <property type="entry name" value="2FE2S_FER_1"/>
    <property type="match status" value="1"/>
</dbReference>
<keyword evidence="8" id="KW-1185">Reference proteome</keyword>
<gene>
    <name evidence="7" type="ORF">HLH28_17430</name>
</gene>
<evidence type="ECO:0000256" key="1">
    <source>
        <dbReference type="ARBA" id="ARBA00022714"/>
    </source>
</evidence>
<dbReference type="Proteomes" id="UP000578030">
    <property type="component" value="Unassembled WGS sequence"/>
</dbReference>
<dbReference type="CDD" id="cd00207">
    <property type="entry name" value="fer2"/>
    <property type="match status" value="1"/>
</dbReference>
<dbReference type="AlphaFoldDB" id="A0A7W4KAH5"/>
<dbReference type="InterPro" id="IPR036884">
    <property type="entry name" value="2Fe-2S-bd_dom_sf"/>
</dbReference>
<reference evidence="7 8" key="1">
    <citation type="submission" date="2020-04" db="EMBL/GenBank/DDBJ databases">
        <title>Description of novel Gluconacetobacter.</title>
        <authorList>
            <person name="Sombolestani A."/>
        </authorList>
    </citation>
    <scope>NUCLEOTIDE SEQUENCE [LARGE SCALE GENOMIC DNA]</scope>
    <source>
        <strain evidence="7 8">LMG 27802</strain>
    </source>
</reference>
<evidence type="ECO:0000313" key="8">
    <source>
        <dbReference type="Proteomes" id="UP000578030"/>
    </source>
</evidence>
<dbReference type="InterPro" id="IPR036010">
    <property type="entry name" value="2Fe-2S_ferredoxin-like_sf"/>
</dbReference>
<dbReference type="InterPro" id="IPR001041">
    <property type="entry name" value="2Fe-2S_ferredoxin-type"/>
</dbReference>
<protein>
    <submittedName>
        <fullName evidence="7">(2Fe-2S)-binding protein</fullName>
    </submittedName>
</protein>
<keyword evidence="5" id="KW-0411">Iron-sulfur</keyword>
<dbReference type="InterPro" id="IPR051452">
    <property type="entry name" value="Diverse_Oxidoreductases"/>
</dbReference>
<dbReference type="EMBL" id="JABEQM010000024">
    <property type="protein sequence ID" value="MBB2203330.1"/>
    <property type="molecule type" value="Genomic_DNA"/>
</dbReference>
<dbReference type="SUPFAM" id="SSF47741">
    <property type="entry name" value="CO dehydrogenase ISP C-domain like"/>
    <property type="match status" value="1"/>
</dbReference>
<name>A0A7W4KAH5_9PROT</name>
<evidence type="ECO:0000256" key="5">
    <source>
        <dbReference type="ARBA" id="ARBA00023014"/>
    </source>
</evidence>
<dbReference type="GO" id="GO:0046872">
    <property type="term" value="F:metal ion binding"/>
    <property type="evidence" value="ECO:0007669"/>
    <property type="project" value="UniProtKB-KW"/>
</dbReference>
<feature type="domain" description="2Fe-2S ferredoxin-type" evidence="6">
    <location>
        <begin position="1"/>
        <end position="77"/>
    </location>
</feature>
<dbReference type="Gene3D" id="3.10.20.30">
    <property type="match status" value="1"/>
</dbReference>
<evidence type="ECO:0000259" key="6">
    <source>
        <dbReference type="PROSITE" id="PS51085"/>
    </source>
</evidence>
<keyword evidence="1" id="KW-0001">2Fe-2S</keyword>
<dbReference type="GO" id="GO:0051537">
    <property type="term" value="F:2 iron, 2 sulfur cluster binding"/>
    <property type="evidence" value="ECO:0007669"/>
    <property type="project" value="UniProtKB-KW"/>
</dbReference>
<dbReference type="GO" id="GO:0016491">
    <property type="term" value="F:oxidoreductase activity"/>
    <property type="evidence" value="ECO:0007669"/>
    <property type="project" value="UniProtKB-KW"/>
</dbReference>
<organism evidence="7 8">
    <name type="scientific">Gluconacetobacter tumulisoli</name>
    <dbReference type="NCBI Taxonomy" id="1286189"/>
    <lineage>
        <taxon>Bacteria</taxon>
        <taxon>Pseudomonadati</taxon>
        <taxon>Pseudomonadota</taxon>
        <taxon>Alphaproteobacteria</taxon>
        <taxon>Acetobacterales</taxon>
        <taxon>Acetobacteraceae</taxon>
        <taxon>Gluconacetobacter</taxon>
    </lineage>
</organism>
<dbReference type="InterPro" id="IPR002888">
    <property type="entry name" value="2Fe-2S-bd"/>
</dbReference>
<dbReference type="InterPro" id="IPR012675">
    <property type="entry name" value="Beta-grasp_dom_sf"/>
</dbReference>
<proteinExistence type="predicted"/>
<keyword evidence="3" id="KW-0560">Oxidoreductase</keyword>
<dbReference type="Gene3D" id="1.10.150.120">
    <property type="entry name" value="[2Fe-2S]-binding domain"/>
    <property type="match status" value="1"/>
</dbReference>
<dbReference type="PROSITE" id="PS51085">
    <property type="entry name" value="2FE2S_FER_2"/>
    <property type="match status" value="1"/>
</dbReference>
<evidence type="ECO:0000256" key="3">
    <source>
        <dbReference type="ARBA" id="ARBA00023002"/>
    </source>
</evidence>
<keyword evidence="4" id="KW-0408">Iron</keyword>
<dbReference type="Pfam" id="PF01799">
    <property type="entry name" value="Fer2_2"/>
    <property type="match status" value="1"/>
</dbReference>
<evidence type="ECO:0000256" key="4">
    <source>
        <dbReference type="ARBA" id="ARBA00023004"/>
    </source>
</evidence>
<evidence type="ECO:0000313" key="7">
    <source>
        <dbReference type="EMBL" id="MBB2203330.1"/>
    </source>
</evidence>
<dbReference type="RefSeq" id="WP_182961865.1">
    <property type="nucleotide sequence ID" value="NZ_JABEQM010000024.1"/>
</dbReference>
<dbReference type="PANTHER" id="PTHR44379">
    <property type="entry name" value="OXIDOREDUCTASE WITH IRON-SULFUR SUBUNIT"/>
    <property type="match status" value="1"/>
</dbReference>
<dbReference type="InterPro" id="IPR006058">
    <property type="entry name" value="2Fe2S_fd_BS"/>
</dbReference>